<dbReference type="InterPro" id="IPR017750">
    <property type="entry name" value="ATPase_T1SS"/>
</dbReference>
<dbReference type="Gene3D" id="1.20.1560.10">
    <property type="entry name" value="ABC transporter type 1, transmembrane domain"/>
    <property type="match status" value="1"/>
</dbReference>
<evidence type="ECO:0000256" key="3">
    <source>
        <dbReference type="ARBA" id="ARBA00022741"/>
    </source>
</evidence>
<evidence type="ECO:0000256" key="4">
    <source>
        <dbReference type="ARBA" id="ARBA00022840"/>
    </source>
</evidence>
<dbReference type="SUPFAM" id="SSF90123">
    <property type="entry name" value="ABC transporter transmembrane region"/>
    <property type="match status" value="1"/>
</dbReference>
<dbReference type="AlphaFoldDB" id="A0A5J5HVH1"/>
<keyword evidence="6 7" id="KW-0472">Membrane</keyword>
<accession>A0A5J5HVH1</accession>
<evidence type="ECO:0000313" key="11">
    <source>
        <dbReference type="EMBL" id="KAA9025658.1"/>
    </source>
</evidence>
<comment type="subcellular location">
    <subcellularLocation>
        <location evidence="1">Cell membrane</location>
        <topology evidence="1">Multi-pass membrane protein</topology>
    </subcellularLocation>
</comment>
<dbReference type="Gene3D" id="3.40.50.300">
    <property type="entry name" value="P-loop containing nucleotide triphosphate hydrolases"/>
    <property type="match status" value="1"/>
</dbReference>
<name>A0A5J5HVH1_9SPHN</name>
<evidence type="ECO:0000256" key="6">
    <source>
        <dbReference type="ARBA" id="ARBA00023136"/>
    </source>
</evidence>
<evidence type="ECO:0000256" key="1">
    <source>
        <dbReference type="ARBA" id="ARBA00004651"/>
    </source>
</evidence>
<dbReference type="SMART" id="SM00382">
    <property type="entry name" value="AAA"/>
    <property type="match status" value="1"/>
</dbReference>
<dbReference type="CDD" id="cd18587">
    <property type="entry name" value="ABC_6TM_LapB_like"/>
    <property type="match status" value="1"/>
</dbReference>
<feature type="transmembrane region" description="Helical" evidence="7">
    <location>
        <begin position="175"/>
        <end position="200"/>
    </location>
</feature>
<dbReference type="GO" id="GO:0005886">
    <property type="term" value="C:plasma membrane"/>
    <property type="evidence" value="ECO:0007669"/>
    <property type="project" value="UniProtKB-SubCell"/>
</dbReference>
<dbReference type="GO" id="GO:0005524">
    <property type="term" value="F:ATP binding"/>
    <property type="evidence" value="ECO:0007669"/>
    <property type="project" value="UniProtKB-KW"/>
</dbReference>
<sequence length="725" mass="78461">MPPIKPVGSAGATSGPAPAAPSIDAWLDLLQQVARHYGLPNSEQGAKLAGLWAGMDGEQAKVRGMARALGLSIRFRTPDARDKLSGWRLPMIVRMSDGALALVTSIAEDGEATLSLAGEGGLRAHMAIADVARGATLLVIARPVRSAPDARVDPYIHQQDENWLRRIIHQDSRSYVHVMVASCIANVLGLSGVIFSMQVYDRVVPAESYPTLYILVLGVALAIGFDFLLRRLRMNIVDVLGKRADLRMSDKVFGHALRVRNRARPTSTGTFIAQLRDLDQVRELLTSTTVAAMADLPFFLIFLVILWFIGGPLVLVPLAALVLLLVPGLLAQRKLRAYATASMREASLRNAMLVEAVQGIEDIKALQAEERFQQLWNRYNAEAGEQQLKLRGLTNSLTVWTQNVQNGVYAGIVCVGAPMVIAGDITTGALVASSILGSRMMAPMSQVTSLLSRFQQSRVAIGSLNQIMGLPVDRPDAEHRISVNAIAGAITIHGGVFSYADPNSPPALTIPELEIKAGEKIALLGRNGAGKSTLLQALSGMMQPVSGEVLIDNLALHHIDPNDLRRDVSFLSQNSRLFHGTIRENLTLGAPDVSNEEILSMLAMTGAIQFVRRLRSGLEHIILEGGNGLSGGQIQSLLLARLLLRHPTVALLDEPTAAMDEVSERHFIDGLKTWAQGRTLVIATHRMRVLDLVDRVIVIDNGGILLDQPKDAAIRTMQANRARVA</sequence>
<keyword evidence="4" id="KW-0067">ATP-binding</keyword>
<dbReference type="EMBL" id="VYQA01000017">
    <property type="protein sequence ID" value="KAA9025658.1"/>
    <property type="molecule type" value="Genomic_DNA"/>
</dbReference>
<reference evidence="12 13" key="1">
    <citation type="submission" date="2019-09" db="EMBL/GenBank/DDBJ databases">
        <authorList>
            <person name="Feng G."/>
        </authorList>
    </citation>
    <scope>NUCLEOTIDE SEQUENCE [LARGE SCALE GENOMIC DNA]</scope>
    <source>
        <strain evidence="11 12">KACC 19283</strain>
        <strain evidence="10 13">KACC 19284</strain>
    </source>
</reference>
<dbReference type="PROSITE" id="PS50929">
    <property type="entry name" value="ABC_TM1F"/>
    <property type="match status" value="1"/>
</dbReference>
<dbReference type="Proteomes" id="UP000325933">
    <property type="component" value="Unassembled WGS sequence"/>
</dbReference>
<dbReference type="NCBIfam" id="TIGR03375">
    <property type="entry name" value="type_I_sec_LssB"/>
    <property type="match status" value="1"/>
</dbReference>
<keyword evidence="3" id="KW-0547">Nucleotide-binding</keyword>
<evidence type="ECO:0000313" key="13">
    <source>
        <dbReference type="Proteomes" id="UP000326364"/>
    </source>
</evidence>
<dbReference type="InterPro" id="IPR027417">
    <property type="entry name" value="P-loop_NTPase"/>
</dbReference>
<keyword evidence="13" id="KW-1185">Reference proteome</keyword>
<dbReference type="InterPro" id="IPR003439">
    <property type="entry name" value="ABC_transporter-like_ATP-bd"/>
</dbReference>
<dbReference type="SUPFAM" id="SSF52540">
    <property type="entry name" value="P-loop containing nucleoside triphosphate hydrolases"/>
    <property type="match status" value="1"/>
</dbReference>
<keyword evidence="2 7" id="KW-0812">Transmembrane</keyword>
<dbReference type="InterPro" id="IPR039421">
    <property type="entry name" value="Type_1_exporter"/>
</dbReference>
<feature type="transmembrane region" description="Helical" evidence="7">
    <location>
        <begin position="212"/>
        <end position="229"/>
    </location>
</feature>
<feature type="domain" description="ABC transporter" evidence="8">
    <location>
        <begin position="492"/>
        <end position="725"/>
    </location>
</feature>
<evidence type="ECO:0000256" key="7">
    <source>
        <dbReference type="SAM" id="Phobius"/>
    </source>
</evidence>
<proteinExistence type="predicted"/>
<gene>
    <name evidence="11" type="ORF">F4U95_19280</name>
    <name evidence="10" type="ORF">F4U96_19155</name>
</gene>
<organism evidence="11 12">
    <name type="scientific">Sphingobium limneticum</name>
    <dbReference type="NCBI Taxonomy" id="1007511"/>
    <lineage>
        <taxon>Bacteria</taxon>
        <taxon>Pseudomonadati</taxon>
        <taxon>Pseudomonadota</taxon>
        <taxon>Alphaproteobacteria</taxon>
        <taxon>Sphingomonadales</taxon>
        <taxon>Sphingomonadaceae</taxon>
        <taxon>Sphingobium</taxon>
    </lineage>
</organism>
<protein>
    <submittedName>
        <fullName evidence="11">Type I secretion system permease/ATPase</fullName>
    </submittedName>
</protein>
<dbReference type="PANTHER" id="PTHR43394:SF1">
    <property type="entry name" value="ATP-BINDING CASSETTE SUB-FAMILY B MEMBER 10, MITOCHONDRIAL"/>
    <property type="match status" value="1"/>
</dbReference>
<evidence type="ECO:0000256" key="5">
    <source>
        <dbReference type="ARBA" id="ARBA00022989"/>
    </source>
</evidence>
<keyword evidence="5 7" id="KW-1133">Transmembrane helix</keyword>
<dbReference type="Pfam" id="PF00005">
    <property type="entry name" value="ABC_tran"/>
    <property type="match status" value="1"/>
</dbReference>
<feature type="domain" description="ABC transmembrane type-1" evidence="9">
    <location>
        <begin position="178"/>
        <end position="456"/>
    </location>
</feature>
<dbReference type="Pfam" id="PF00664">
    <property type="entry name" value="ABC_membrane"/>
    <property type="match status" value="1"/>
</dbReference>
<dbReference type="GO" id="GO:0016887">
    <property type="term" value="F:ATP hydrolysis activity"/>
    <property type="evidence" value="ECO:0007669"/>
    <property type="project" value="InterPro"/>
</dbReference>
<evidence type="ECO:0000256" key="2">
    <source>
        <dbReference type="ARBA" id="ARBA00022692"/>
    </source>
</evidence>
<dbReference type="InterPro" id="IPR036640">
    <property type="entry name" value="ABC1_TM_sf"/>
</dbReference>
<dbReference type="InterPro" id="IPR003593">
    <property type="entry name" value="AAA+_ATPase"/>
</dbReference>
<dbReference type="PANTHER" id="PTHR43394">
    <property type="entry name" value="ATP-DEPENDENT PERMEASE MDL1, MITOCHONDRIAL"/>
    <property type="match status" value="1"/>
</dbReference>
<evidence type="ECO:0000259" key="9">
    <source>
        <dbReference type="PROSITE" id="PS50929"/>
    </source>
</evidence>
<comment type="caution">
    <text evidence="11">The sequence shown here is derived from an EMBL/GenBank/DDBJ whole genome shotgun (WGS) entry which is preliminary data.</text>
</comment>
<evidence type="ECO:0000313" key="12">
    <source>
        <dbReference type="Proteomes" id="UP000325933"/>
    </source>
</evidence>
<evidence type="ECO:0000313" key="10">
    <source>
        <dbReference type="EMBL" id="KAA9013352.1"/>
    </source>
</evidence>
<evidence type="ECO:0000259" key="8">
    <source>
        <dbReference type="PROSITE" id="PS50893"/>
    </source>
</evidence>
<dbReference type="PROSITE" id="PS50893">
    <property type="entry name" value="ABC_TRANSPORTER_2"/>
    <property type="match status" value="1"/>
</dbReference>
<dbReference type="EMBL" id="VYQB01000017">
    <property type="protein sequence ID" value="KAA9013352.1"/>
    <property type="molecule type" value="Genomic_DNA"/>
</dbReference>
<dbReference type="GO" id="GO:0015421">
    <property type="term" value="F:ABC-type oligopeptide transporter activity"/>
    <property type="evidence" value="ECO:0007669"/>
    <property type="project" value="TreeGrafter"/>
</dbReference>
<dbReference type="Proteomes" id="UP000326364">
    <property type="component" value="Unassembled WGS sequence"/>
</dbReference>
<dbReference type="InterPro" id="IPR011527">
    <property type="entry name" value="ABC1_TM_dom"/>
</dbReference>